<dbReference type="RefSeq" id="WP_353896167.1">
    <property type="nucleotide sequence ID" value="NZ_JBEVCJ010000011.1"/>
</dbReference>
<accession>A0ABV2BUI1</accession>
<reference evidence="1 2" key="1">
    <citation type="submission" date="2024-06" db="EMBL/GenBank/DDBJ databases">
        <authorList>
            <person name="Li F."/>
        </authorList>
    </citation>
    <scope>NUCLEOTIDE SEQUENCE [LARGE SCALE GENOMIC DNA]</scope>
    <source>
        <strain evidence="1 2">GXAS 311</strain>
    </source>
</reference>
<proteinExistence type="predicted"/>
<sequence>MLIYKGFIGQIEYDNETGKLVGEVINCIDVLEFEGVSADEIKAGFKQCIEDYIACQKELTGVYPTPFVGNFTVCLSTDKQNKIIKAAHAKGQSVSHWLNQRIERHLTSYFKDIA</sequence>
<gene>
    <name evidence="1" type="ORF">ABVT43_10620</name>
</gene>
<dbReference type="SUPFAM" id="SSF143100">
    <property type="entry name" value="TTHA1013/TTHA0281-like"/>
    <property type="match status" value="1"/>
</dbReference>
<dbReference type="EMBL" id="JBEVCJ010000011">
    <property type="protein sequence ID" value="MET1255582.1"/>
    <property type="molecule type" value="Genomic_DNA"/>
</dbReference>
<comment type="caution">
    <text evidence="1">The sequence shown here is derived from an EMBL/GenBank/DDBJ whole genome shotgun (WGS) entry which is preliminary data.</text>
</comment>
<name>A0ABV2BUI1_9GAMM</name>
<evidence type="ECO:0008006" key="3">
    <source>
        <dbReference type="Google" id="ProtNLM"/>
    </source>
</evidence>
<dbReference type="InterPro" id="IPR035069">
    <property type="entry name" value="TTHA1013/TTHA0281-like"/>
</dbReference>
<keyword evidence="2" id="KW-1185">Reference proteome</keyword>
<evidence type="ECO:0000313" key="1">
    <source>
        <dbReference type="EMBL" id="MET1255582.1"/>
    </source>
</evidence>
<protein>
    <recommendedName>
        <fullName evidence="3">Type II toxin-antitoxin system HicB family antitoxin</fullName>
    </recommendedName>
</protein>
<dbReference type="Proteomes" id="UP001548189">
    <property type="component" value="Unassembled WGS sequence"/>
</dbReference>
<organism evidence="1 2">
    <name type="scientific">Aliikangiella maris</name>
    <dbReference type="NCBI Taxonomy" id="3162458"/>
    <lineage>
        <taxon>Bacteria</taxon>
        <taxon>Pseudomonadati</taxon>
        <taxon>Pseudomonadota</taxon>
        <taxon>Gammaproteobacteria</taxon>
        <taxon>Oceanospirillales</taxon>
        <taxon>Pleioneaceae</taxon>
        <taxon>Aliikangiella</taxon>
    </lineage>
</organism>
<evidence type="ECO:0000313" key="2">
    <source>
        <dbReference type="Proteomes" id="UP001548189"/>
    </source>
</evidence>